<dbReference type="VEuPathDB" id="TrichDB:TRFO_31315"/>
<evidence type="ECO:0000313" key="3">
    <source>
        <dbReference type="Proteomes" id="UP000179807"/>
    </source>
</evidence>
<gene>
    <name evidence="2" type="ORF">TRFO_31315</name>
</gene>
<dbReference type="EMBL" id="MLAK01000896">
    <property type="protein sequence ID" value="OHT01751.1"/>
    <property type="molecule type" value="Genomic_DNA"/>
</dbReference>
<dbReference type="PANTHER" id="PTHR12093">
    <property type="entry name" value="NCK-ASSOCIATED PROTEIN 1"/>
    <property type="match status" value="1"/>
</dbReference>
<sequence>MQPMLYIIQTFGIQMSVYIDCLLLKEAFSQLSHLINIYEENLPKIQLSFQEYSKNNVNNSISQTFPIELIKSAASALLSFGLILALRDMLNSAVVEITESALPGFQDLVQSAVTHINRKLSDPECAFLEATAPGITNKFFVTHAESIIKNQIEPSPFFYFLGVLMSNPEWEKLSFDIEKDLFTPNLQLIALSLERIIDLSPIIFAGSTDVKIQHSILLYFSAVSSICEGMKSKSSQCYQAFIVLMDHFPSLTSNILYGHMEEAFPYSIIRGCYNELAQQYRRSKRNNSNIE</sequence>
<keyword evidence="3" id="KW-1185">Reference proteome</keyword>
<comment type="similarity">
    <text evidence="1">Belongs to the HEM-1/HEM-2 family.</text>
</comment>
<dbReference type="Proteomes" id="UP000179807">
    <property type="component" value="Unassembled WGS sequence"/>
</dbReference>
<organism evidence="2 3">
    <name type="scientific">Tritrichomonas foetus</name>
    <dbReference type="NCBI Taxonomy" id="1144522"/>
    <lineage>
        <taxon>Eukaryota</taxon>
        <taxon>Metamonada</taxon>
        <taxon>Parabasalia</taxon>
        <taxon>Tritrichomonadida</taxon>
        <taxon>Tritrichomonadidae</taxon>
        <taxon>Tritrichomonas</taxon>
    </lineage>
</organism>
<comment type="caution">
    <text evidence="2">The sequence shown here is derived from an EMBL/GenBank/DDBJ whole genome shotgun (WGS) entry which is preliminary data.</text>
</comment>
<dbReference type="GO" id="GO:0031209">
    <property type="term" value="C:SCAR complex"/>
    <property type="evidence" value="ECO:0007669"/>
    <property type="project" value="TreeGrafter"/>
</dbReference>
<name>A0A1J4JRH7_9EUKA</name>
<evidence type="ECO:0000256" key="1">
    <source>
        <dbReference type="ARBA" id="ARBA00037947"/>
    </source>
</evidence>
<reference evidence="2" key="1">
    <citation type="submission" date="2016-10" db="EMBL/GenBank/DDBJ databases">
        <authorList>
            <person name="Benchimol M."/>
            <person name="Almeida L.G."/>
            <person name="Vasconcelos A.T."/>
            <person name="Perreira-Neves A."/>
            <person name="Rosa I.A."/>
            <person name="Tasca T."/>
            <person name="Bogo M.R."/>
            <person name="de Souza W."/>
        </authorList>
    </citation>
    <scope>NUCLEOTIDE SEQUENCE [LARGE SCALE GENOMIC DNA]</scope>
    <source>
        <strain evidence="2">K</strain>
    </source>
</reference>
<dbReference type="GeneID" id="94842569"/>
<dbReference type="GO" id="GO:0000902">
    <property type="term" value="P:cell morphogenesis"/>
    <property type="evidence" value="ECO:0007669"/>
    <property type="project" value="TreeGrafter"/>
</dbReference>
<accession>A0A1J4JRH7</accession>
<evidence type="ECO:0000313" key="2">
    <source>
        <dbReference type="EMBL" id="OHT01751.1"/>
    </source>
</evidence>
<proteinExistence type="inferred from homology"/>
<dbReference type="RefSeq" id="XP_068354887.1">
    <property type="nucleotide sequence ID" value="XM_068507865.1"/>
</dbReference>
<dbReference type="GO" id="GO:0016477">
    <property type="term" value="P:cell migration"/>
    <property type="evidence" value="ECO:0007669"/>
    <property type="project" value="TreeGrafter"/>
</dbReference>
<protein>
    <submittedName>
        <fullName evidence="2">Uncharacterized protein</fullName>
    </submittedName>
</protein>
<dbReference type="Pfam" id="PF09735">
    <property type="entry name" value="Nckap1"/>
    <property type="match status" value="1"/>
</dbReference>
<dbReference type="PANTHER" id="PTHR12093:SF10">
    <property type="entry name" value="MEMBRANE-ASSOCIATED PROTEIN HEM"/>
    <property type="match status" value="1"/>
</dbReference>
<dbReference type="AlphaFoldDB" id="A0A1J4JRH7"/>
<dbReference type="GO" id="GO:0030866">
    <property type="term" value="P:cortical actin cytoskeleton organization"/>
    <property type="evidence" value="ECO:0007669"/>
    <property type="project" value="TreeGrafter"/>
</dbReference>
<dbReference type="InterPro" id="IPR019137">
    <property type="entry name" value="Nck-associated_protein-1"/>
</dbReference>
<dbReference type="GO" id="GO:0030031">
    <property type="term" value="P:cell projection assembly"/>
    <property type="evidence" value="ECO:0007669"/>
    <property type="project" value="TreeGrafter"/>
</dbReference>